<dbReference type="Gene3D" id="1.10.1040.10">
    <property type="entry name" value="N-(1-d-carboxylethyl)-l-norvaline Dehydrogenase, domain 2"/>
    <property type="match status" value="1"/>
</dbReference>
<dbReference type="GO" id="GO:0016616">
    <property type="term" value="F:oxidoreductase activity, acting on the CH-OH group of donors, NAD or NADP as acceptor"/>
    <property type="evidence" value="ECO:0007669"/>
    <property type="project" value="TreeGrafter"/>
</dbReference>
<dbReference type="Proteomes" id="UP000234341">
    <property type="component" value="Unassembled WGS sequence"/>
</dbReference>
<protein>
    <submittedName>
        <fullName evidence="4">Mannitol dehydrogenase</fullName>
    </submittedName>
</protein>
<feature type="domain" description="Mannitol dehydrogenase C-terminal" evidence="3">
    <location>
        <begin position="295"/>
        <end position="495"/>
    </location>
</feature>
<dbReference type="PRINTS" id="PR00084">
    <property type="entry name" value="MTLDHDRGNASE"/>
</dbReference>
<feature type="domain" description="Mannitol dehydrogenase N-terminal" evidence="2">
    <location>
        <begin position="35"/>
        <end position="284"/>
    </location>
</feature>
<dbReference type="PANTHER" id="PTHR43362:SF1">
    <property type="entry name" value="MANNITOL DEHYDROGENASE 2-RELATED"/>
    <property type="match status" value="1"/>
</dbReference>
<evidence type="ECO:0000313" key="4">
    <source>
        <dbReference type="EMBL" id="PLP97770.1"/>
    </source>
</evidence>
<sequence length="511" mass="55365">MSDIEQLPRLHPARLGALPPDVRRPGYARDDLRAGIVHLGIGAFHRGHQAEITEAAIEAMGGDGLHWGIIGVSLRRPDTRDALKPQEGLYTLALRSATAETLQVIGAVLGVLVAEEDPEIVLDRIAHRDTHIVSLTVTEKGYCHDPATGELNRADRDIIEDLSAVSHPVTAIGYLALGLQRRMQRGLGPVTLLSCDNLASNGDTLRRVLLAFCAEIDPALHDWVAARCTFPNTMVDRIVPKTTIDDVAHVSSALGLYDAWPVVGEPFFQWVIEDRFAAGRPQWEAGGAQFVADARPFEVLKHRLVNGSQSMMAYMGVLAGWATTDRVIAQPAVHTFISDAMARETQPTLPPLPGLDVDAYRASLLPRFTNPALGHRTRQIAMDGSQKIPQRLLAPIRDRIAAGQPFARLALGVAAWLHFLRGYDEAGNAFPIEDPLAQPMAAVMADAARQTEKLFDARTREQARVRTIAGFTPVFGDLAQSAVFVDTVAAQLELLCAHGVTGALTRVNGAA</sequence>
<dbReference type="OrthoDB" id="271711at2"/>
<dbReference type="AlphaFoldDB" id="A0A2N5C6F6"/>
<name>A0A2N5C6F6_9BURK</name>
<dbReference type="RefSeq" id="WP_101684168.1">
    <property type="nucleotide sequence ID" value="NZ_PJRP01000015.1"/>
</dbReference>
<dbReference type="InterPro" id="IPR036291">
    <property type="entry name" value="NAD(P)-bd_dom_sf"/>
</dbReference>
<dbReference type="Gene3D" id="3.40.50.720">
    <property type="entry name" value="NAD(P)-binding Rossmann-like Domain"/>
    <property type="match status" value="1"/>
</dbReference>
<dbReference type="InterPro" id="IPR008927">
    <property type="entry name" value="6-PGluconate_DH-like_C_sf"/>
</dbReference>
<dbReference type="Pfam" id="PF08125">
    <property type="entry name" value="Mannitol_dh_C"/>
    <property type="match status" value="1"/>
</dbReference>
<dbReference type="InterPro" id="IPR000669">
    <property type="entry name" value="Mannitol_DH"/>
</dbReference>
<comment type="caution">
    <text evidence="4">The sequence shown here is derived from an EMBL/GenBank/DDBJ whole genome shotgun (WGS) entry which is preliminary data.</text>
</comment>
<dbReference type="SUPFAM" id="SSF48179">
    <property type="entry name" value="6-phosphogluconate dehydrogenase C-terminal domain-like"/>
    <property type="match status" value="1"/>
</dbReference>
<keyword evidence="1" id="KW-0560">Oxidoreductase</keyword>
<evidence type="ECO:0000259" key="2">
    <source>
        <dbReference type="Pfam" id="PF01232"/>
    </source>
</evidence>
<evidence type="ECO:0000259" key="3">
    <source>
        <dbReference type="Pfam" id="PF08125"/>
    </source>
</evidence>
<reference evidence="4 5" key="1">
    <citation type="submission" date="2017-12" db="EMBL/GenBank/DDBJ databases">
        <title>Genome sequence of the active heterotrophic nitrifier-denitrifier, Cupriavidus pauculus UM1.</title>
        <authorList>
            <person name="Putonti C."/>
            <person name="Castignetti D."/>
        </authorList>
    </citation>
    <scope>NUCLEOTIDE SEQUENCE [LARGE SCALE GENOMIC DNA]</scope>
    <source>
        <strain evidence="4 5">UM1</strain>
    </source>
</reference>
<evidence type="ECO:0000313" key="5">
    <source>
        <dbReference type="Proteomes" id="UP000234341"/>
    </source>
</evidence>
<proteinExistence type="predicted"/>
<dbReference type="InterPro" id="IPR013131">
    <property type="entry name" value="Mannitol_DH_N"/>
</dbReference>
<dbReference type="InterPro" id="IPR013118">
    <property type="entry name" value="Mannitol_DH_C"/>
</dbReference>
<organism evidence="4 5">
    <name type="scientific">Cupriavidus pauculus</name>
    <dbReference type="NCBI Taxonomy" id="82633"/>
    <lineage>
        <taxon>Bacteria</taxon>
        <taxon>Pseudomonadati</taxon>
        <taxon>Pseudomonadota</taxon>
        <taxon>Betaproteobacteria</taxon>
        <taxon>Burkholderiales</taxon>
        <taxon>Burkholderiaceae</taxon>
        <taxon>Cupriavidus</taxon>
    </lineage>
</organism>
<dbReference type="InterPro" id="IPR013328">
    <property type="entry name" value="6PGD_dom2"/>
</dbReference>
<dbReference type="PANTHER" id="PTHR43362">
    <property type="entry name" value="MANNITOL DEHYDROGENASE DSF1-RELATED"/>
    <property type="match status" value="1"/>
</dbReference>
<dbReference type="Pfam" id="PF01232">
    <property type="entry name" value="Mannitol_dh"/>
    <property type="match status" value="1"/>
</dbReference>
<gene>
    <name evidence="4" type="ORF">CYJ10_25140</name>
</gene>
<dbReference type="EMBL" id="PJRP01000015">
    <property type="protein sequence ID" value="PLP97770.1"/>
    <property type="molecule type" value="Genomic_DNA"/>
</dbReference>
<dbReference type="InterPro" id="IPR050988">
    <property type="entry name" value="Mannitol_DH/Oxidoreductase"/>
</dbReference>
<accession>A0A2N5C6F6</accession>
<evidence type="ECO:0000256" key="1">
    <source>
        <dbReference type="ARBA" id="ARBA00023002"/>
    </source>
</evidence>
<dbReference type="SUPFAM" id="SSF51735">
    <property type="entry name" value="NAD(P)-binding Rossmann-fold domains"/>
    <property type="match status" value="1"/>
</dbReference>